<dbReference type="SUPFAM" id="SSF54506">
    <property type="entry name" value="Diaminopimelate epimerase-like"/>
    <property type="match status" value="1"/>
</dbReference>
<reference evidence="3" key="1">
    <citation type="submission" date="2015-06" db="EMBL/GenBank/DDBJ databases">
        <authorList>
            <person name="Radhakrishnan R."/>
            <person name="Underwood A."/>
            <person name="Al-Shahib A."/>
        </authorList>
    </citation>
    <scope>NUCLEOTIDE SEQUENCE</scope>
    <source>
        <strain evidence="3">P19_London_7_VIM_2_05_10</strain>
    </source>
</reference>
<dbReference type="EMBL" id="WOAD01000100">
    <property type="protein sequence ID" value="MUI39756.1"/>
    <property type="molecule type" value="Genomic_DNA"/>
</dbReference>
<evidence type="ECO:0000313" key="7">
    <source>
        <dbReference type="EMBL" id="RPM03790.1"/>
    </source>
</evidence>
<reference evidence="10" key="2">
    <citation type="submission" date="2015-06" db="EMBL/GenBank/DDBJ databases">
        <authorList>
            <person name="Radhakrishnan Rajesh"/>
            <person name="Underwood Anthony"/>
            <person name="Al-Shahib Ali"/>
        </authorList>
    </citation>
    <scope>NUCLEOTIDE SEQUENCE [LARGE SCALE GENOMIC DNA]</scope>
    <source>
        <strain evidence="10">P19_London_7_VIM_2_05_10</strain>
    </source>
</reference>
<dbReference type="EC" id="5.3.3.17" evidence="3"/>
<evidence type="ECO:0000313" key="8">
    <source>
        <dbReference type="EMBL" id="WOS75020.1"/>
    </source>
</evidence>
<dbReference type="EMBL" id="NSNE01000031">
    <property type="protein sequence ID" value="RPM03790.1"/>
    <property type="molecule type" value="Genomic_DNA"/>
</dbReference>
<dbReference type="InterPro" id="IPR003719">
    <property type="entry name" value="Phenazine_PhzF-like"/>
</dbReference>
<dbReference type="AlphaFoldDB" id="A0A072ZMR0"/>
<comment type="similarity">
    <text evidence="1">Belongs to the PhzF family.</text>
</comment>
<keyword evidence="3" id="KW-0413">Isomerase</keyword>
<dbReference type="Proteomes" id="UP000644192">
    <property type="component" value="Unassembled WGS sequence"/>
</dbReference>
<evidence type="ECO:0000313" key="5">
    <source>
        <dbReference type="EMBL" id="MZZ15820.1"/>
    </source>
</evidence>
<dbReference type="Pfam" id="PF02567">
    <property type="entry name" value="PhzC-PhzF"/>
    <property type="match status" value="1"/>
</dbReference>
<dbReference type="Proteomes" id="UP000045039">
    <property type="component" value="Unassembled WGS sequence"/>
</dbReference>
<dbReference type="EMBL" id="CP136986">
    <property type="protein sequence ID" value="WOS78934.1"/>
    <property type="molecule type" value="Genomic_DNA"/>
</dbReference>
<dbReference type="EMBL" id="CVVU01000155">
    <property type="protein sequence ID" value="CRO76358.1"/>
    <property type="molecule type" value="Genomic_DNA"/>
</dbReference>
<dbReference type="PIRSF" id="PIRSF016184">
    <property type="entry name" value="PhzC_PhzF"/>
    <property type="match status" value="1"/>
</dbReference>
<dbReference type="Gene3D" id="3.10.310.10">
    <property type="entry name" value="Diaminopimelate Epimerase, Chain A, domain 1"/>
    <property type="match status" value="2"/>
</dbReference>
<accession>A0A072ZMR0</accession>
<dbReference type="Proteomes" id="UP000194857">
    <property type="component" value="Unassembled WGS sequence"/>
</dbReference>
<protein>
    <submittedName>
        <fullName evidence="8">Phenazine biosynthesis protein PhzF</fullName>
    </submittedName>
    <submittedName>
        <fullName evidence="4">PhzF family phenazine biosynthesis isomerase</fullName>
    </submittedName>
    <submittedName>
        <fullName evidence="3">Trans-2,3-dihydro-3-hydroxyanthranilate isomerase</fullName>
        <ecNumber evidence="3">5.3.3.17</ecNumber>
    </submittedName>
</protein>
<feature type="active site" evidence="2">
    <location>
        <position position="45"/>
    </location>
</feature>
<dbReference type="GO" id="GO:0005737">
    <property type="term" value="C:cytoplasm"/>
    <property type="evidence" value="ECO:0007669"/>
    <property type="project" value="TreeGrafter"/>
</dbReference>
<reference evidence="4 13" key="7">
    <citation type="submission" date="2019-11" db="EMBL/GenBank/DDBJ databases">
        <title>Genomes of ocular Pseudomonas aeruginosa isolates.</title>
        <authorList>
            <person name="Khan M."/>
            <person name="Rice S.A."/>
            <person name="Willcox M.D.P."/>
            <person name="Stapleton F."/>
        </authorList>
    </citation>
    <scope>NUCLEOTIDE SEQUENCE [LARGE SCALE GENOMIC DNA]</scope>
    <source>
        <strain evidence="4 13">PA221</strain>
    </source>
</reference>
<gene>
    <name evidence="3" type="primary">phzF_2</name>
    <name evidence="8" type="synonym">phzF</name>
    <name evidence="6" type="ORF">CAZ10_37845</name>
    <name evidence="4" type="ORF">GNQ48_32930</name>
    <name evidence="5" type="ORF">GUL26_26510</name>
    <name evidence="7" type="ORF">IPC1295_31395</name>
    <name evidence="9" type="ORF">L4V69_07280</name>
    <name evidence="8" type="ORF">L4V69_21160</name>
    <name evidence="3" type="ORF">PAERUG_P19_London_7_VIM_2_05_10_02473</name>
</gene>
<evidence type="ECO:0000313" key="10">
    <source>
        <dbReference type="Proteomes" id="UP000045039"/>
    </source>
</evidence>
<reference evidence="7 12" key="6">
    <citation type="submission" date="2019-01" db="EMBL/GenBank/DDBJ databases">
        <title>The Pseudomonas aeruginosa pan-genome provides new insights on its population structure, horizontal gene transfer and pathogenicity.</title>
        <authorList>
            <person name="Freschi L."/>
            <person name="Vincent A.T."/>
            <person name="Jeukens J."/>
            <person name="Emond-Rheault J.-G."/>
            <person name="Kukavica-Ibrulj I."/>
            <person name="Dupont M.-J."/>
            <person name="Charette S.J."/>
            <person name="Boyle B."/>
            <person name="Levesque R.C."/>
        </authorList>
    </citation>
    <scope>NUCLEOTIDE SEQUENCE [LARGE SCALE GENOMIC DNA]</scope>
    <source>
        <strain evidence="7 12">PA-W36</strain>
    </source>
</reference>
<reference evidence="5" key="8">
    <citation type="submission" date="2020-01" db="EMBL/GenBank/DDBJ databases">
        <title>Bacteria Cultured from War Wounds Associated with the Conflict in Eastern Ukraine.</title>
        <authorList>
            <person name="Snesrud E."/>
            <person name="Galac M.R."/>
            <person name="Mc Gann P."/>
            <person name="Valentine K."/>
            <person name="Viacheslav K."/>
        </authorList>
    </citation>
    <scope>NUCLEOTIDE SEQUENCE</scope>
    <source>
        <strain evidence="5">VNMU148</strain>
    </source>
</reference>
<evidence type="ECO:0000256" key="2">
    <source>
        <dbReference type="PIRSR" id="PIRSR016184-1"/>
    </source>
</evidence>
<organism evidence="3 10">
    <name type="scientific">Pseudomonas aeruginosa</name>
    <dbReference type="NCBI Taxonomy" id="287"/>
    <lineage>
        <taxon>Bacteria</taxon>
        <taxon>Pseudomonadati</taxon>
        <taxon>Pseudomonadota</taxon>
        <taxon>Gammaproteobacteria</taxon>
        <taxon>Pseudomonadales</taxon>
        <taxon>Pseudomonadaceae</taxon>
        <taxon>Pseudomonas</taxon>
    </lineage>
</organism>
<reference evidence="8" key="10">
    <citation type="submission" date="2023-10" db="EMBL/GenBank/DDBJ databases">
        <title>Pathogen: clinical or host-associated sample.</title>
        <authorList>
            <person name="Hergert J."/>
            <person name="Casey R."/>
            <person name="Wagner J."/>
            <person name="Young E.L."/>
            <person name="Oakeson K.F."/>
        </authorList>
    </citation>
    <scope>NUCLEOTIDE SEQUENCE</scope>
    <source>
        <strain evidence="8">2021CK-01020</strain>
    </source>
</reference>
<reference evidence="8" key="9">
    <citation type="submission" date="2023-06" db="EMBL/GenBank/DDBJ databases">
        <authorList>
            <consortium name="Clinical and Environmental Microbiology Branch: Whole genome sequencing antimicrobial resistance pathogens in the healthcare setting"/>
        </authorList>
    </citation>
    <scope>NUCLEOTIDE SEQUENCE</scope>
    <source>
        <strain evidence="8">2021CK-01020</strain>
    </source>
</reference>
<dbReference type="Proteomes" id="UP001297540">
    <property type="component" value="Chromosome"/>
</dbReference>
<dbReference type="Proteomes" id="UP000433532">
    <property type="component" value="Unassembled WGS sequence"/>
</dbReference>
<dbReference type="Proteomes" id="UP000284767">
    <property type="component" value="Unassembled WGS sequence"/>
</dbReference>
<dbReference type="KEGG" id="paeb:NCGM1900_0744"/>
<dbReference type="EMBL" id="WXZT01000023">
    <property type="protein sequence ID" value="MZZ15820.1"/>
    <property type="molecule type" value="Genomic_DNA"/>
</dbReference>
<proteinExistence type="inferred from homology"/>
<dbReference type="RefSeq" id="WP_003093628.1">
    <property type="nucleotide sequence ID" value="NZ_AP014622.1"/>
</dbReference>
<dbReference type="EMBL" id="CP136986">
    <property type="protein sequence ID" value="WOS75020.1"/>
    <property type="molecule type" value="Genomic_DNA"/>
</dbReference>
<dbReference type="GO" id="GO:0102943">
    <property type="term" value="F:trans-2,3-dihydro-3-hydroxy-anthranilate isomerase activity"/>
    <property type="evidence" value="ECO:0007669"/>
    <property type="project" value="UniProtKB-EC"/>
</dbReference>
<evidence type="ECO:0000313" key="4">
    <source>
        <dbReference type="EMBL" id="MUI39756.1"/>
    </source>
</evidence>
<evidence type="ECO:0000313" key="3">
    <source>
        <dbReference type="EMBL" id="CRO76358.1"/>
    </source>
</evidence>
<evidence type="ECO:0000313" key="11">
    <source>
        <dbReference type="Proteomes" id="UP000194857"/>
    </source>
</evidence>
<evidence type="ECO:0000256" key="1">
    <source>
        <dbReference type="ARBA" id="ARBA00008270"/>
    </source>
</evidence>
<dbReference type="SMR" id="A0A072ZMR0"/>
<reference evidence="7 12" key="5">
    <citation type="submission" date="2017-08" db="EMBL/GenBank/DDBJ databases">
        <authorList>
            <person name="Feschi L."/>
            <person name="Jeukens J."/>
            <person name="Emond-Rheault J.-G."/>
            <person name="Kukavica-Ibrulj I."/>
            <person name="Boyle B."/>
            <person name="Levesque R.C."/>
        </authorList>
    </citation>
    <scope>NUCLEOTIDE SEQUENCE [LARGE SCALE GENOMIC DNA]</scope>
    <source>
        <strain evidence="7 12">PA-W36</strain>
    </source>
</reference>
<evidence type="ECO:0000313" key="12">
    <source>
        <dbReference type="Proteomes" id="UP000284767"/>
    </source>
</evidence>
<evidence type="ECO:0000313" key="9">
    <source>
        <dbReference type="EMBL" id="WOS78934.1"/>
    </source>
</evidence>
<reference evidence="6" key="4">
    <citation type="submission" date="2017-05" db="EMBL/GenBank/DDBJ databases">
        <authorList>
            <person name="Song R."/>
            <person name="Chenine A.L."/>
            <person name="Ruprecht R.M."/>
        </authorList>
    </citation>
    <scope>NUCLEOTIDE SEQUENCE [LARGE SCALE GENOMIC DNA]</scope>
    <source>
        <strain evidence="6">S567_C10_BS</strain>
    </source>
</reference>
<evidence type="ECO:0000313" key="6">
    <source>
        <dbReference type="EMBL" id="OTI53829.1"/>
    </source>
</evidence>
<sequence>MHRYVVIDAFASEPLQGNPVAVFFDCDDLSGERMQRMAREMNLSESTFVLRPQQDGDARIRIFTPVNELPFAGHPLLGTAIALGAETDKDRLFLETRMGTVPFALERQDGKVVACSMQQPIPTWEHFSRPAELLAALGLKGSTFPIEVYRNGPRHVFVGLESVAALSALHPDHRALCDFPDLAVNCFAGAGRHWRSRMFSPAYGVVEDAATGSAAGPLAIHLARHRQIPYGQQIEILQGVEIGRPSRMYARAEGAGERVSAVEVSGNGAAFAEGRAYL</sequence>
<dbReference type="OMA" id="ADYKLEY"/>
<reference evidence="11" key="3">
    <citation type="submission" date="2017-05" db="EMBL/GenBank/DDBJ databases">
        <authorList>
            <person name="Giani T."/>
            <person name="Arena F."/>
            <person name="Pollini S."/>
            <person name="Di Pilato V."/>
            <person name="D'Andrea M.M."/>
            <person name="Henrici De Angelis L."/>
            <person name="Bassetti M."/>
            <person name="Rossolini G.M."/>
        </authorList>
    </citation>
    <scope>NUCLEOTIDE SEQUENCE [LARGE SCALE GENOMIC DNA]</scope>
    <source>
        <strain evidence="11">S567_C10_BS</strain>
    </source>
</reference>
<dbReference type="PANTHER" id="PTHR13774">
    <property type="entry name" value="PHENAZINE BIOSYNTHESIS PROTEIN"/>
    <property type="match status" value="1"/>
</dbReference>
<dbReference type="KEGG" id="paeb:NCGM1900_4585"/>
<name>A0A072ZMR0_PSEAI</name>
<dbReference type="NCBIfam" id="TIGR00654">
    <property type="entry name" value="PhzF_family"/>
    <property type="match status" value="1"/>
</dbReference>
<dbReference type="PANTHER" id="PTHR13774:SF32">
    <property type="entry name" value="ANTISENSE-ENHANCING SEQUENCE 1"/>
    <property type="match status" value="1"/>
</dbReference>
<dbReference type="EMBL" id="NFFZ01000059">
    <property type="protein sequence ID" value="OTI53829.1"/>
    <property type="molecule type" value="Genomic_DNA"/>
</dbReference>
<evidence type="ECO:0000313" key="13">
    <source>
        <dbReference type="Proteomes" id="UP000433532"/>
    </source>
</evidence>